<feature type="active site" description="Nucleophile" evidence="9">
    <location>
        <position position="15"/>
    </location>
</feature>
<keyword evidence="11" id="KW-1185">Reference proteome</keyword>
<evidence type="ECO:0000256" key="2">
    <source>
        <dbReference type="ARBA" id="ARBA00004123"/>
    </source>
</evidence>
<dbReference type="GO" id="GO:0005737">
    <property type="term" value="C:cytoplasm"/>
    <property type="evidence" value="ECO:0007669"/>
    <property type="project" value="TreeGrafter"/>
</dbReference>
<dbReference type="EMBL" id="CP151501">
    <property type="protein sequence ID" value="WZN59191.1"/>
    <property type="molecule type" value="Genomic_DNA"/>
</dbReference>
<sequence length="226" mass="24054">MDKLEGADGGPHTGTTIVAVSFDGGVVLGADSRVSTGTYVSNRASNKITGLCDNVFLCRSGSAAHTEAISDYVRFYASQHACEIEGREPTVKSVASILTQMSYNNKGLMAAMIVAGYDKKKGGQVFGSPIGGTLVEMPWAIEGSGSTYIWSFFDDEYRPGMTREETEKLVLNGIAHAMARDGSSGGIVRLVTVDKDGEKRQVFQGKEIPMILGDMAEPAASPTVVW</sequence>
<dbReference type="GO" id="GO:0019774">
    <property type="term" value="C:proteasome core complex, beta-subunit complex"/>
    <property type="evidence" value="ECO:0007669"/>
    <property type="project" value="UniProtKB-ARBA"/>
</dbReference>
<dbReference type="InterPro" id="IPR029055">
    <property type="entry name" value="Ntn_hydrolases_N"/>
</dbReference>
<evidence type="ECO:0000256" key="3">
    <source>
        <dbReference type="ARBA" id="ARBA00012039"/>
    </source>
</evidence>
<evidence type="ECO:0000256" key="9">
    <source>
        <dbReference type="PIRSR" id="PIRSR600243-1"/>
    </source>
</evidence>
<evidence type="ECO:0000256" key="5">
    <source>
        <dbReference type="ARBA" id="ARBA00022670"/>
    </source>
</evidence>
<dbReference type="PRINTS" id="PR00141">
    <property type="entry name" value="PROTEASOME"/>
</dbReference>
<keyword evidence="7" id="KW-0378">Hydrolase</keyword>
<dbReference type="GO" id="GO:0004298">
    <property type="term" value="F:threonine-type endopeptidase activity"/>
    <property type="evidence" value="ECO:0007669"/>
    <property type="project" value="UniProtKB-KW"/>
</dbReference>
<dbReference type="InterPro" id="IPR001353">
    <property type="entry name" value="Proteasome_sua/b"/>
</dbReference>
<dbReference type="AlphaFoldDB" id="A0AAX4P0E4"/>
<organism evidence="10 11">
    <name type="scientific">Chloropicon roscoffensis</name>
    <dbReference type="NCBI Taxonomy" id="1461544"/>
    <lineage>
        <taxon>Eukaryota</taxon>
        <taxon>Viridiplantae</taxon>
        <taxon>Chlorophyta</taxon>
        <taxon>Chloropicophyceae</taxon>
        <taxon>Chloropicales</taxon>
        <taxon>Chloropicaceae</taxon>
        <taxon>Chloropicon</taxon>
    </lineage>
</organism>
<dbReference type="InterPro" id="IPR023333">
    <property type="entry name" value="Proteasome_suB-type"/>
</dbReference>
<dbReference type="GO" id="GO:0051603">
    <property type="term" value="P:proteolysis involved in protein catabolic process"/>
    <property type="evidence" value="ECO:0007669"/>
    <property type="project" value="InterPro"/>
</dbReference>
<name>A0AAX4P0E4_9CHLO</name>
<dbReference type="Gene3D" id="3.60.20.10">
    <property type="entry name" value="Glutamine Phosphoribosylpyrophosphate, subunit 1, domain 1"/>
    <property type="match status" value="1"/>
</dbReference>
<keyword evidence="8 10" id="KW-0647">Proteasome</keyword>
<comment type="subcellular location">
    <subcellularLocation>
        <location evidence="2">Nucleus</location>
    </subcellularLocation>
</comment>
<accession>A0AAX4P0E4</accession>
<proteinExistence type="predicted"/>
<keyword evidence="5" id="KW-0645">Protease</keyword>
<dbReference type="SUPFAM" id="SSF56235">
    <property type="entry name" value="N-terminal nucleophile aminohydrolases (Ntn hydrolases)"/>
    <property type="match status" value="1"/>
</dbReference>
<dbReference type="GO" id="GO:0005634">
    <property type="term" value="C:nucleus"/>
    <property type="evidence" value="ECO:0007669"/>
    <property type="project" value="UniProtKB-SubCell"/>
</dbReference>
<dbReference type="PANTHER" id="PTHR32194:SF0">
    <property type="entry name" value="ATP-DEPENDENT PROTEASE SUBUNIT HSLV"/>
    <property type="match status" value="1"/>
</dbReference>
<evidence type="ECO:0000256" key="7">
    <source>
        <dbReference type="ARBA" id="ARBA00022801"/>
    </source>
</evidence>
<keyword evidence="4" id="KW-0963">Cytoplasm</keyword>
<reference evidence="10 11" key="1">
    <citation type="submission" date="2024-03" db="EMBL/GenBank/DDBJ databases">
        <title>Complete genome sequence of the green alga Chloropicon roscoffensis RCC1871.</title>
        <authorList>
            <person name="Lemieux C."/>
            <person name="Pombert J.-F."/>
            <person name="Otis C."/>
            <person name="Turmel M."/>
        </authorList>
    </citation>
    <scope>NUCLEOTIDE SEQUENCE [LARGE SCALE GENOMIC DNA]</scope>
    <source>
        <strain evidence="10 11">RCC1871</strain>
    </source>
</reference>
<dbReference type="EC" id="3.4.25.1" evidence="3"/>
<dbReference type="Pfam" id="PF00227">
    <property type="entry name" value="Proteasome"/>
    <property type="match status" value="1"/>
</dbReference>
<protein>
    <recommendedName>
        <fullName evidence="3">proteasome endopeptidase complex</fullName>
        <ecNumber evidence="3">3.4.25.1</ecNumber>
    </recommendedName>
</protein>
<comment type="catalytic activity">
    <reaction evidence="1">
        <text>Cleavage of peptide bonds with very broad specificity.</text>
        <dbReference type="EC" id="3.4.25.1"/>
    </reaction>
</comment>
<evidence type="ECO:0000256" key="6">
    <source>
        <dbReference type="ARBA" id="ARBA00022698"/>
    </source>
</evidence>
<evidence type="ECO:0000256" key="1">
    <source>
        <dbReference type="ARBA" id="ARBA00001198"/>
    </source>
</evidence>
<dbReference type="PANTHER" id="PTHR32194">
    <property type="entry name" value="METALLOPROTEASE TLDD"/>
    <property type="match status" value="1"/>
</dbReference>
<evidence type="ECO:0000313" key="10">
    <source>
        <dbReference type="EMBL" id="WZN59191.1"/>
    </source>
</evidence>
<gene>
    <name evidence="10" type="ORF">HKI87_01g07160</name>
</gene>
<evidence type="ECO:0000256" key="8">
    <source>
        <dbReference type="ARBA" id="ARBA00022942"/>
    </source>
</evidence>
<dbReference type="CDD" id="cd03762">
    <property type="entry name" value="proteasome_beta_type_6"/>
    <property type="match status" value="1"/>
</dbReference>
<keyword evidence="6" id="KW-0888">Threonine protease</keyword>
<evidence type="ECO:0000313" key="11">
    <source>
        <dbReference type="Proteomes" id="UP001472866"/>
    </source>
</evidence>
<evidence type="ECO:0000256" key="4">
    <source>
        <dbReference type="ARBA" id="ARBA00022490"/>
    </source>
</evidence>
<dbReference type="PROSITE" id="PS51476">
    <property type="entry name" value="PROTEASOME_BETA_2"/>
    <property type="match status" value="1"/>
</dbReference>
<dbReference type="Proteomes" id="UP001472866">
    <property type="component" value="Chromosome 01"/>
</dbReference>
<dbReference type="InterPro" id="IPR000243">
    <property type="entry name" value="Pept_T1A_subB"/>
</dbReference>